<proteinExistence type="predicted"/>
<sequence length="99" mass="11412">MSETDRDSEVDLTLADLSKSSGLSVVQITEYVQEGFFEVCGDDEQHWRFSEMHLIHFQKVVRLEQDLRLNPAGAILVFELMNEVEALKRQLRLVSDQNS</sequence>
<evidence type="ECO:0008006" key="3">
    <source>
        <dbReference type="Google" id="ProtNLM"/>
    </source>
</evidence>
<dbReference type="EMBL" id="BMZH01000025">
    <property type="protein sequence ID" value="GHB05297.1"/>
    <property type="molecule type" value="Genomic_DNA"/>
</dbReference>
<gene>
    <name evidence="1" type="ORF">GCM10009069_29700</name>
</gene>
<dbReference type="AlphaFoldDB" id="A0A8J3CTI5"/>
<dbReference type="RefSeq" id="WP_189499675.1">
    <property type="nucleotide sequence ID" value="NZ_BMZH01000025.1"/>
</dbReference>
<comment type="caution">
    <text evidence="1">The sequence shown here is derived from an EMBL/GenBank/DDBJ whole genome shotgun (WGS) entry which is preliminary data.</text>
</comment>
<dbReference type="Gene3D" id="1.10.1660.10">
    <property type="match status" value="1"/>
</dbReference>
<keyword evidence="2" id="KW-1185">Reference proteome</keyword>
<dbReference type="Proteomes" id="UP000634004">
    <property type="component" value="Unassembled WGS sequence"/>
</dbReference>
<name>A0A8J3CTI5_9PROT</name>
<protein>
    <recommendedName>
        <fullName evidence="3">MerR family transcriptional regulator</fullName>
    </recommendedName>
</protein>
<reference evidence="1" key="1">
    <citation type="journal article" date="2014" name="Int. J. Syst. Evol. Microbiol.">
        <title>Complete genome sequence of Corynebacterium casei LMG S-19264T (=DSM 44701T), isolated from a smear-ripened cheese.</title>
        <authorList>
            <consortium name="US DOE Joint Genome Institute (JGI-PGF)"/>
            <person name="Walter F."/>
            <person name="Albersmeier A."/>
            <person name="Kalinowski J."/>
            <person name="Ruckert C."/>
        </authorList>
    </citation>
    <scope>NUCLEOTIDE SEQUENCE</scope>
    <source>
        <strain evidence="1">KCTC 32513</strain>
    </source>
</reference>
<accession>A0A8J3CTI5</accession>
<evidence type="ECO:0000313" key="2">
    <source>
        <dbReference type="Proteomes" id="UP000634004"/>
    </source>
</evidence>
<reference evidence="1" key="2">
    <citation type="submission" date="2020-09" db="EMBL/GenBank/DDBJ databases">
        <authorList>
            <person name="Sun Q."/>
            <person name="Kim S."/>
        </authorList>
    </citation>
    <scope>NUCLEOTIDE SEQUENCE</scope>
    <source>
        <strain evidence="1">KCTC 32513</strain>
    </source>
</reference>
<evidence type="ECO:0000313" key="1">
    <source>
        <dbReference type="EMBL" id="GHB05297.1"/>
    </source>
</evidence>
<organism evidence="1 2">
    <name type="scientific">Algimonas arctica</name>
    <dbReference type="NCBI Taxonomy" id="1479486"/>
    <lineage>
        <taxon>Bacteria</taxon>
        <taxon>Pseudomonadati</taxon>
        <taxon>Pseudomonadota</taxon>
        <taxon>Alphaproteobacteria</taxon>
        <taxon>Maricaulales</taxon>
        <taxon>Robiginitomaculaceae</taxon>
        <taxon>Algimonas</taxon>
    </lineage>
</organism>
<dbReference type="Pfam" id="PF13591">
    <property type="entry name" value="MerR_2"/>
    <property type="match status" value="1"/>
</dbReference>